<organism evidence="1 2">
    <name type="scientific">Fructilactobacillus fructivorans</name>
    <dbReference type="NCBI Taxonomy" id="1614"/>
    <lineage>
        <taxon>Bacteria</taxon>
        <taxon>Bacillati</taxon>
        <taxon>Bacillota</taxon>
        <taxon>Bacilli</taxon>
        <taxon>Lactobacillales</taxon>
        <taxon>Lactobacillaceae</taxon>
        <taxon>Fructilactobacillus</taxon>
    </lineage>
</organism>
<dbReference type="NCBIfam" id="TIGR01537">
    <property type="entry name" value="portal_HK97"/>
    <property type="match status" value="1"/>
</dbReference>
<dbReference type="KEGG" id="lfv:LF543_02575"/>
<gene>
    <name evidence="1" type="ORF">LF543_02575</name>
</gene>
<dbReference type="InterPro" id="IPR006427">
    <property type="entry name" value="Portal_HK97"/>
</dbReference>
<dbReference type="RefSeq" id="WP_010021659.1">
    <property type="nucleotide sequence ID" value="NZ_AZDS01000001.1"/>
</dbReference>
<dbReference type="InterPro" id="IPR006944">
    <property type="entry name" value="Phage/GTA_portal"/>
</dbReference>
<reference evidence="1 2" key="1">
    <citation type="submission" date="2019-10" db="EMBL/GenBank/DDBJ databases">
        <title>Genome sequencing of Lactobacillus fructivorans.</title>
        <authorList>
            <person name="Kim K."/>
        </authorList>
    </citation>
    <scope>NUCLEOTIDE SEQUENCE [LARGE SCALE GENOMIC DNA]</scope>
    <source>
        <strain evidence="1 2">LF543</strain>
    </source>
</reference>
<sequence length="369" mass="40043">MPVFNFNNKISNLGSTIGASDDSFGFSSPTSNQLSYVSASQALQNSDIYSIIFQLSGALASGEITANNQRAQNILDNPSATASTHAFWQSMFAQLLIGGESFAYRFRNANGTDSRLEYLRPSQVSTYLLSDGSGLIYNANFDEPDIGTIEAIPQSDMIHFRLLSKNGGMTGVSPLSALSSELNIKNSSNKLTLKALAQAVTSSGILKVKNSGLLNSKEKQARSRKATQELRNGVLVLDDLEDYQPLEMRSNIANLLDQANWTGSQIAKVYGIPDSMINGKGDQQSSIQMENISIIKSLANYVNPIVSELKNKLNTDVHMDVRKAVDPLGDQYASTLSGMTKDGTLTANQTVSELQHRGFLPDDLPARQK</sequence>
<evidence type="ECO:0000313" key="2">
    <source>
        <dbReference type="Proteomes" id="UP000327194"/>
    </source>
</evidence>
<dbReference type="Pfam" id="PF04860">
    <property type="entry name" value="Phage_portal"/>
    <property type="match status" value="1"/>
</dbReference>
<accession>A0AAE6TW24</accession>
<proteinExistence type="predicted"/>
<protein>
    <submittedName>
        <fullName evidence="1">Phage portal protein</fullName>
    </submittedName>
</protein>
<dbReference type="Proteomes" id="UP000327194">
    <property type="component" value="Chromosome"/>
</dbReference>
<dbReference type="EMBL" id="CP045562">
    <property type="protein sequence ID" value="QFX92506.1"/>
    <property type="molecule type" value="Genomic_DNA"/>
</dbReference>
<dbReference type="AlphaFoldDB" id="A0AAE6TW24"/>
<name>A0AAE6TW24_9LACO</name>
<evidence type="ECO:0000313" key="1">
    <source>
        <dbReference type="EMBL" id="QFX92506.1"/>
    </source>
</evidence>